<feature type="chain" id="PRO_5045069287" evidence="2">
    <location>
        <begin position="30"/>
        <end position="51"/>
    </location>
</feature>
<feature type="compositionally biased region" description="Low complexity" evidence="1">
    <location>
        <begin position="31"/>
        <end position="42"/>
    </location>
</feature>
<dbReference type="Proteomes" id="UP000679307">
    <property type="component" value="Chromosome"/>
</dbReference>
<dbReference type="EMBL" id="CP075371">
    <property type="protein sequence ID" value="QVT79592.1"/>
    <property type="molecule type" value="Genomic_DNA"/>
</dbReference>
<organism evidence="3 4">
    <name type="scientific">Nocardioides aquaticus</name>
    <dbReference type="NCBI Taxonomy" id="160826"/>
    <lineage>
        <taxon>Bacteria</taxon>
        <taxon>Bacillati</taxon>
        <taxon>Actinomycetota</taxon>
        <taxon>Actinomycetes</taxon>
        <taxon>Propionibacteriales</taxon>
        <taxon>Nocardioidaceae</taxon>
        <taxon>Nocardioides</taxon>
    </lineage>
</organism>
<proteinExistence type="predicted"/>
<accession>A0ABX8EKG9</accession>
<sequence>MNLTTRKILAAAAFAAFAGSTLAAAPAQAADGVSVGSSAKGSSHTDARSWR</sequence>
<evidence type="ECO:0000256" key="2">
    <source>
        <dbReference type="SAM" id="SignalP"/>
    </source>
</evidence>
<evidence type="ECO:0000313" key="4">
    <source>
        <dbReference type="Proteomes" id="UP000679307"/>
    </source>
</evidence>
<reference evidence="3 4" key="1">
    <citation type="submission" date="2021-05" db="EMBL/GenBank/DDBJ databases">
        <title>Complete genome of Nocardioides aquaticus KCTC 9944T isolated from meromictic and hypersaline Ekho Lake, Antarctica.</title>
        <authorList>
            <person name="Hwang K."/>
            <person name="Kim K.M."/>
            <person name="Choe H."/>
        </authorList>
    </citation>
    <scope>NUCLEOTIDE SEQUENCE [LARGE SCALE GENOMIC DNA]</scope>
    <source>
        <strain evidence="3 4">KCTC 9944</strain>
    </source>
</reference>
<feature type="region of interest" description="Disordered" evidence="1">
    <location>
        <begin position="31"/>
        <end position="51"/>
    </location>
</feature>
<name>A0ABX8EKG9_9ACTN</name>
<keyword evidence="2" id="KW-0732">Signal</keyword>
<feature type="signal peptide" evidence="2">
    <location>
        <begin position="1"/>
        <end position="29"/>
    </location>
</feature>
<evidence type="ECO:0000256" key="1">
    <source>
        <dbReference type="SAM" id="MobiDB-lite"/>
    </source>
</evidence>
<evidence type="ECO:0000313" key="3">
    <source>
        <dbReference type="EMBL" id="QVT79592.1"/>
    </source>
</evidence>
<protein>
    <submittedName>
        <fullName evidence="3">Uncharacterized protein</fullName>
    </submittedName>
</protein>
<keyword evidence="4" id="KW-1185">Reference proteome</keyword>
<dbReference type="RefSeq" id="WP_214059017.1">
    <property type="nucleotide sequence ID" value="NZ_BAAAHS010000102.1"/>
</dbReference>
<dbReference type="InterPro" id="IPR006311">
    <property type="entry name" value="TAT_signal"/>
</dbReference>
<dbReference type="PROSITE" id="PS51318">
    <property type="entry name" value="TAT"/>
    <property type="match status" value="1"/>
</dbReference>
<gene>
    <name evidence="3" type="ORF">ENKNEFLB_01975</name>
</gene>